<accession>A0A0E9XHN1</accession>
<evidence type="ECO:0000313" key="2">
    <source>
        <dbReference type="EMBL" id="JAI02185.1"/>
    </source>
</evidence>
<dbReference type="EMBL" id="GBXM01006393">
    <property type="protein sequence ID" value="JAI02185.1"/>
    <property type="molecule type" value="Transcribed_RNA"/>
</dbReference>
<sequence>MCVSVSVRKIIYQKKNPKHNFGCVCFNRPRSKERDREGTSLSISSAGLWVLFVFSLCVSFGGIKGAYF</sequence>
<keyword evidence="1" id="KW-0812">Transmembrane</keyword>
<name>A0A0E9XHN1_ANGAN</name>
<evidence type="ECO:0000256" key="1">
    <source>
        <dbReference type="SAM" id="Phobius"/>
    </source>
</evidence>
<dbReference type="AlphaFoldDB" id="A0A0E9XHN1"/>
<reference evidence="2" key="2">
    <citation type="journal article" date="2015" name="Fish Shellfish Immunol.">
        <title>Early steps in the European eel (Anguilla anguilla)-Vibrio vulnificus interaction in the gills: Role of the RtxA13 toxin.</title>
        <authorList>
            <person name="Callol A."/>
            <person name="Pajuelo D."/>
            <person name="Ebbesson L."/>
            <person name="Teles M."/>
            <person name="MacKenzie S."/>
            <person name="Amaro C."/>
        </authorList>
    </citation>
    <scope>NUCLEOTIDE SEQUENCE</scope>
</reference>
<feature type="transmembrane region" description="Helical" evidence="1">
    <location>
        <begin position="40"/>
        <end position="63"/>
    </location>
</feature>
<evidence type="ECO:0008006" key="3">
    <source>
        <dbReference type="Google" id="ProtNLM"/>
    </source>
</evidence>
<protein>
    <recommendedName>
        <fullName evidence="3">Transmembrane protein</fullName>
    </recommendedName>
</protein>
<organism evidence="2">
    <name type="scientific">Anguilla anguilla</name>
    <name type="common">European freshwater eel</name>
    <name type="synonym">Muraena anguilla</name>
    <dbReference type="NCBI Taxonomy" id="7936"/>
    <lineage>
        <taxon>Eukaryota</taxon>
        <taxon>Metazoa</taxon>
        <taxon>Chordata</taxon>
        <taxon>Craniata</taxon>
        <taxon>Vertebrata</taxon>
        <taxon>Euteleostomi</taxon>
        <taxon>Actinopterygii</taxon>
        <taxon>Neopterygii</taxon>
        <taxon>Teleostei</taxon>
        <taxon>Anguilliformes</taxon>
        <taxon>Anguillidae</taxon>
        <taxon>Anguilla</taxon>
    </lineage>
</organism>
<keyword evidence="1" id="KW-0472">Membrane</keyword>
<reference evidence="2" key="1">
    <citation type="submission" date="2014-11" db="EMBL/GenBank/DDBJ databases">
        <authorList>
            <person name="Amaro Gonzalez C."/>
        </authorList>
    </citation>
    <scope>NUCLEOTIDE SEQUENCE</scope>
</reference>
<proteinExistence type="predicted"/>
<keyword evidence="1" id="KW-1133">Transmembrane helix</keyword>